<protein>
    <submittedName>
        <fullName evidence="2">Uncharacterized protein</fullName>
    </submittedName>
</protein>
<accession>A0ABQ9GIE7</accession>
<dbReference type="Proteomes" id="UP001159363">
    <property type="component" value="Chromosome 11"/>
</dbReference>
<proteinExistence type="predicted"/>
<comment type="caution">
    <text evidence="2">The sequence shown here is derived from an EMBL/GenBank/DDBJ whole genome shotgun (WGS) entry which is preliminary data.</text>
</comment>
<keyword evidence="3" id="KW-1185">Reference proteome</keyword>
<evidence type="ECO:0000313" key="2">
    <source>
        <dbReference type="EMBL" id="KAJ8871795.1"/>
    </source>
</evidence>
<gene>
    <name evidence="2" type="ORF">PR048_028135</name>
</gene>
<dbReference type="EMBL" id="JARBHB010000012">
    <property type="protein sequence ID" value="KAJ8871795.1"/>
    <property type="molecule type" value="Genomic_DNA"/>
</dbReference>
<evidence type="ECO:0000313" key="3">
    <source>
        <dbReference type="Proteomes" id="UP001159363"/>
    </source>
</evidence>
<sequence length="390" mass="42736">MRKQKTQEEKEKKSLPDFRNWESCRWSAGFLRDLPFFPPLHTGAAPYSPHFTLPRKAVEATRIGDVYGLGSRRGILRDKSSSPLLANHLAYFPGSLEELWVGWGSATRVEAPSTLVAGCLPHALFTGARTSGRCLAPNTCLLLVAPSLRPTTMLLVTGYSLSLQERPQAKRVEKKKKNDRPANGYCGGPHQLHLKAVHGCRGLIVEEATCLPGAGLCNRVLPAVYEDILCNLDVTACTVQPIGGKSKGNESRTSSVGGESPPPLNDDFHRSAKFAFILLASRPDVTSPDHRRNGETYGINVIWSRAPVSNSKYYSHVTCRSVCSEAKYYSASDNKTLDHTVFDTSLRTLAESSPSTVTADNQFAVYIGKFVYNTAEFILQVTELANFSGL</sequence>
<reference evidence="2 3" key="1">
    <citation type="submission" date="2023-02" db="EMBL/GenBank/DDBJ databases">
        <title>LHISI_Scaffold_Assembly.</title>
        <authorList>
            <person name="Stuart O.P."/>
            <person name="Cleave R."/>
            <person name="Magrath M.J.L."/>
            <person name="Mikheyev A.S."/>
        </authorList>
    </citation>
    <scope>NUCLEOTIDE SEQUENCE [LARGE SCALE GENOMIC DNA]</scope>
    <source>
        <strain evidence="2">Daus_M_001</strain>
        <tissue evidence="2">Leg muscle</tissue>
    </source>
</reference>
<name>A0ABQ9GIE7_9NEOP</name>
<organism evidence="2 3">
    <name type="scientific">Dryococelus australis</name>
    <dbReference type="NCBI Taxonomy" id="614101"/>
    <lineage>
        <taxon>Eukaryota</taxon>
        <taxon>Metazoa</taxon>
        <taxon>Ecdysozoa</taxon>
        <taxon>Arthropoda</taxon>
        <taxon>Hexapoda</taxon>
        <taxon>Insecta</taxon>
        <taxon>Pterygota</taxon>
        <taxon>Neoptera</taxon>
        <taxon>Polyneoptera</taxon>
        <taxon>Phasmatodea</taxon>
        <taxon>Verophasmatodea</taxon>
        <taxon>Anareolatae</taxon>
        <taxon>Phasmatidae</taxon>
        <taxon>Eurycanthinae</taxon>
        <taxon>Dryococelus</taxon>
    </lineage>
</organism>
<feature type="region of interest" description="Disordered" evidence="1">
    <location>
        <begin position="243"/>
        <end position="265"/>
    </location>
</feature>
<evidence type="ECO:0000256" key="1">
    <source>
        <dbReference type="SAM" id="MobiDB-lite"/>
    </source>
</evidence>